<dbReference type="PANTHER" id="PTHR33620:SF1">
    <property type="entry name" value="UREASE ACCESSORY PROTEIN F"/>
    <property type="match status" value="1"/>
</dbReference>
<dbReference type="EMBL" id="MRCG01000007">
    <property type="protein sequence ID" value="OKH48172.1"/>
    <property type="molecule type" value="Genomic_DNA"/>
</dbReference>
<dbReference type="GO" id="GO:0016151">
    <property type="term" value="F:nickel cation binding"/>
    <property type="evidence" value="ECO:0007669"/>
    <property type="project" value="UniProtKB-UniRule"/>
</dbReference>
<protein>
    <recommendedName>
        <fullName evidence="3">Urease accessory protein UreF</fullName>
    </recommendedName>
</protein>
<reference evidence="4 5" key="1">
    <citation type="submission" date="2016-11" db="EMBL/GenBank/DDBJ databases">
        <title>Draft Genome Sequences of Nine Cyanobacterial Strains from Diverse Habitats.</title>
        <authorList>
            <person name="Zhu T."/>
            <person name="Hou S."/>
            <person name="Lu X."/>
            <person name="Hess W.R."/>
        </authorList>
    </citation>
    <scope>NUCLEOTIDE SEQUENCE [LARGE SCALE GENOMIC DNA]</scope>
    <source>
        <strain evidence="4 5">NIES-30</strain>
    </source>
</reference>
<keyword evidence="1 3" id="KW-0996">Nickel insertion</keyword>
<dbReference type="OrthoDB" id="9798772at2"/>
<comment type="subcellular location">
    <subcellularLocation>
        <location evidence="3">Cytoplasm</location>
    </subcellularLocation>
</comment>
<evidence type="ECO:0000313" key="4">
    <source>
        <dbReference type="EMBL" id="OKH48172.1"/>
    </source>
</evidence>
<name>A0A1U7J643_9CYAN</name>
<gene>
    <name evidence="3" type="primary">ureF</name>
    <name evidence="4" type="ORF">NIES30_11230</name>
</gene>
<dbReference type="Proteomes" id="UP000185557">
    <property type="component" value="Unassembled WGS sequence"/>
</dbReference>
<dbReference type="GO" id="GO:0005737">
    <property type="term" value="C:cytoplasm"/>
    <property type="evidence" value="ECO:0007669"/>
    <property type="project" value="UniProtKB-SubCell"/>
</dbReference>
<comment type="subunit">
    <text evidence="3">UreD, UreF and UreG form a complex that acts as a GTP-hydrolysis-dependent molecular chaperone, activating the urease apoprotein by helping to assemble the nickel containing metallocenter of UreC. The UreE protein probably delivers the nickel.</text>
</comment>
<evidence type="ECO:0000256" key="3">
    <source>
        <dbReference type="HAMAP-Rule" id="MF_01385"/>
    </source>
</evidence>
<dbReference type="RefSeq" id="WP_073608625.1">
    <property type="nucleotide sequence ID" value="NZ_MRCG01000007.1"/>
</dbReference>
<evidence type="ECO:0000256" key="1">
    <source>
        <dbReference type="ARBA" id="ARBA00022988"/>
    </source>
</evidence>
<dbReference type="PANTHER" id="PTHR33620">
    <property type="entry name" value="UREASE ACCESSORY PROTEIN F"/>
    <property type="match status" value="1"/>
</dbReference>
<accession>A0A1U7J643</accession>
<keyword evidence="3" id="KW-0963">Cytoplasm</keyword>
<comment type="function">
    <text evidence="3">Required for maturation of urease via the functional incorporation of the urease nickel metallocenter.</text>
</comment>
<evidence type="ECO:0000256" key="2">
    <source>
        <dbReference type="ARBA" id="ARBA00023186"/>
    </source>
</evidence>
<keyword evidence="2 3" id="KW-0143">Chaperone</keyword>
<keyword evidence="5" id="KW-1185">Reference proteome</keyword>
<comment type="similarity">
    <text evidence="3">Belongs to the UreF family.</text>
</comment>
<dbReference type="InterPro" id="IPR002639">
    <property type="entry name" value="UreF"/>
</dbReference>
<dbReference type="STRING" id="549789.NIES30_11230"/>
<sequence length="237" mass="25603">MITTKAQALLRLLQLTSPALPVGAYSYSEGLETLVEQGVIATSADMLHWLTQELTYGLVVLDGAVVGLVHSAATQAGLVAQPEFSMAEAIARLNQDLSALRDSEETRQQSWDMGRALVRMGTHLHPDLKPWFSAAGSPCNFAVAFALVAARWEIDAPSAVLGYLHSWAANLITSAVKLIPLGQTVGQEMLLELYPVLEEAGDRALAIQDLADLSLSSWGTSLATMQHEALYTRLFRS</sequence>
<dbReference type="PIRSF" id="PIRSF009467">
    <property type="entry name" value="Ureas_acces_UreF"/>
    <property type="match status" value="1"/>
</dbReference>
<dbReference type="Gene3D" id="1.10.4190.10">
    <property type="entry name" value="Urease accessory protein UreF"/>
    <property type="match status" value="1"/>
</dbReference>
<organism evidence="4 5">
    <name type="scientific">Phormidium tenue NIES-30</name>
    <dbReference type="NCBI Taxonomy" id="549789"/>
    <lineage>
        <taxon>Bacteria</taxon>
        <taxon>Bacillati</taxon>
        <taxon>Cyanobacteriota</taxon>
        <taxon>Cyanophyceae</taxon>
        <taxon>Oscillatoriophycideae</taxon>
        <taxon>Oscillatoriales</taxon>
        <taxon>Oscillatoriaceae</taxon>
        <taxon>Phormidium</taxon>
    </lineage>
</organism>
<dbReference type="Pfam" id="PF01730">
    <property type="entry name" value="UreF"/>
    <property type="match status" value="1"/>
</dbReference>
<dbReference type="AlphaFoldDB" id="A0A1U7J643"/>
<dbReference type="HAMAP" id="MF_01385">
    <property type="entry name" value="UreF"/>
    <property type="match status" value="1"/>
</dbReference>
<evidence type="ECO:0000313" key="5">
    <source>
        <dbReference type="Proteomes" id="UP000185557"/>
    </source>
</evidence>
<dbReference type="InterPro" id="IPR038277">
    <property type="entry name" value="UreF_sf"/>
</dbReference>
<comment type="caution">
    <text evidence="4">The sequence shown here is derived from an EMBL/GenBank/DDBJ whole genome shotgun (WGS) entry which is preliminary data.</text>
</comment>
<proteinExistence type="inferred from homology"/>